<name>A0ACB8ULJ2_9APHY</name>
<protein>
    <submittedName>
        <fullName evidence="1">Phosphatase regulatory subunit-domain-containing protein</fullName>
    </submittedName>
</protein>
<dbReference type="Proteomes" id="UP001055072">
    <property type="component" value="Unassembled WGS sequence"/>
</dbReference>
<dbReference type="EMBL" id="MU274900">
    <property type="protein sequence ID" value="KAI0095174.1"/>
    <property type="molecule type" value="Genomic_DNA"/>
</dbReference>
<evidence type="ECO:0000313" key="1">
    <source>
        <dbReference type="EMBL" id="KAI0095174.1"/>
    </source>
</evidence>
<sequence>MPYALPSPSLPSSSSSSTATATLPPPTRPGHRRTRSAFSDESGPGAFVSMGSLPRRRASNSNTTVKKPLFHFEDEDSPEESAVVDGPAPGMVSPYYSPTNSLRLSIQSGRFSPSVNPPSHIQIPKPTVASSSLTNAVPFPTSSPVTDKPLSSFIPPSPPHTSSLPRTPSSPIILSNGKPLKSSLKSSSSSPNVAGEFDLSQRKHFRAQSAPSTPRVHFAEKNAGLETVKVFNKGGKPASLSKPPGEETETETEAESYPFPLLSSNSMSIALASQQLLHEIDNTPYVTSAIPNLSPAPRSNVLLETITLPRTRPPTLRGTVLVRNLAFEKNVAVRFTLDDWQTTSEVTCKHVVSLPGLPPPFPSESRVSKTVGDAAACLGHEEEEKPAWDRFSFTIRLEDYETKLAERTIYLVARYICPAGEFWDNNDTKNYRVGFRKSAASPLSTPRTQPSTLGNMSFSQGTAGSGVVTSQQRTFSAPSSLKCTPVTGTAAPVVSRVSVNSSEAPRRAVTIFAAPKSPVEESESEVEKTPIEKDVEDPTTQKYISRRLSLSNYVAPTVHPAEEQKVGKEGALATPPTTPPREVRLKELPDSAKEPHNSTSDALSPLIMIGGMPASDVSGPFAPPQVTSFTSRTTAPPAIKTSNLADTNTDADDVSSSALPFSPTSRARFGMSGLGAQFGSLSQLASPPVSRQGSENSTPSSSGRNSPNRKPSPPPTFLRRKESPTRVDIPESTFVHEVNKLSPEEYESQVTTPTPTSPGGSGPVQVPGQCNKVDTSDSSYAAFVRQWCFAQSAPPTPGSHAASPSNSTPPTPTPVPITSLGSQMSPSSFAGSPGFGLASSFGVGSKRQQAWPADQFNGSNVVFPGFGFGGQNGQSAVVGGESHSLFDGVMDAAAVSGYARRIIV</sequence>
<reference evidence="1" key="1">
    <citation type="journal article" date="2021" name="Environ. Microbiol.">
        <title>Gene family expansions and transcriptome signatures uncover fungal adaptations to wood decay.</title>
        <authorList>
            <person name="Hage H."/>
            <person name="Miyauchi S."/>
            <person name="Viragh M."/>
            <person name="Drula E."/>
            <person name="Min B."/>
            <person name="Chaduli D."/>
            <person name="Navarro D."/>
            <person name="Favel A."/>
            <person name="Norest M."/>
            <person name="Lesage-Meessen L."/>
            <person name="Balint B."/>
            <person name="Merenyi Z."/>
            <person name="de Eugenio L."/>
            <person name="Morin E."/>
            <person name="Martinez A.T."/>
            <person name="Baldrian P."/>
            <person name="Stursova M."/>
            <person name="Martinez M.J."/>
            <person name="Novotny C."/>
            <person name="Magnuson J.K."/>
            <person name="Spatafora J.W."/>
            <person name="Maurice S."/>
            <person name="Pangilinan J."/>
            <person name="Andreopoulos W."/>
            <person name="LaButti K."/>
            <person name="Hundley H."/>
            <person name="Na H."/>
            <person name="Kuo A."/>
            <person name="Barry K."/>
            <person name="Lipzen A."/>
            <person name="Henrissat B."/>
            <person name="Riley R."/>
            <person name="Ahrendt S."/>
            <person name="Nagy L.G."/>
            <person name="Grigoriev I.V."/>
            <person name="Martin F."/>
            <person name="Rosso M.N."/>
        </authorList>
    </citation>
    <scope>NUCLEOTIDE SEQUENCE</scope>
    <source>
        <strain evidence="1">CBS 384.51</strain>
    </source>
</reference>
<comment type="caution">
    <text evidence="1">The sequence shown here is derived from an EMBL/GenBank/DDBJ whole genome shotgun (WGS) entry which is preliminary data.</text>
</comment>
<organism evidence="1 2">
    <name type="scientific">Irpex rosettiformis</name>
    <dbReference type="NCBI Taxonomy" id="378272"/>
    <lineage>
        <taxon>Eukaryota</taxon>
        <taxon>Fungi</taxon>
        <taxon>Dikarya</taxon>
        <taxon>Basidiomycota</taxon>
        <taxon>Agaricomycotina</taxon>
        <taxon>Agaricomycetes</taxon>
        <taxon>Polyporales</taxon>
        <taxon>Irpicaceae</taxon>
        <taxon>Irpex</taxon>
    </lineage>
</organism>
<proteinExistence type="predicted"/>
<evidence type="ECO:0000313" key="2">
    <source>
        <dbReference type="Proteomes" id="UP001055072"/>
    </source>
</evidence>
<gene>
    <name evidence="1" type="ORF">BDY19DRAFT_880974</name>
</gene>
<keyword evidence="2" id="KW-1185">Reference proteome</keyword>
<accession>A0ACB8ULJ2</accession>